<proteinExistence type="predicted"/>
<accession>A0A4U8PZG7</accession>
<keyword evidence="2" id="KW-0489">Methyltransferase</keyword>
<organism evidence="2 3">
    <name type="scientific">Robinsoniella peoriensis</name>
    <dbReference type="NCBI Taxonomy" id="180332"/>
    <lineage>
        <taxon>Bacteria</taxon>
        <taxon>Bacillati</taxon>
        <taxon>Bacillota</taxon>
        <taxon>Clostridia</taxon>
        <taxon>Lachnospirales</taxon>
        <taxon>Lachnospiraceae</taxon>
        <taxon>Robinsoniella</taxon>
    </lineage>
</organism>
<dbReference type="InterPro" id="IPR038071">
    <property type="entry name" value="UROD/MetE-like_sf"/>
</dbReference>
<dbReference type="PANTHER" id="PTHR47099:SF1">
    <property type="entry name" value="METHYLCOBAMIDE:COM METHYLTRANSFERASE MTBA"/>
    <property type="match status" value="1"/>
</dbReference>
<dbReference type="STRING" id="180332.GCA_000797495_01082"/>
<dbReference type="Pfam" id="PF01208">
    <property type="entry name" value="URO-D"/>
    <property type="match status" value="1"/>
</dbReference>
<dbReference type="GO" id="GO:0008168">
    <property type="term" value="F:methyltransferase activity"/>
    <property type="evidence" value="ECO:0007669"/>
    <property type="project" value="UniProtKB-KW"/>
</dbReference>
<name>A0A4U8PZG7_9FIRM</name>
<protein>
    <submittedName>
        <fullName evidence="2">Methylcobalamin:coenzyme M methyltransferase</fullName>
    </submittedName>
</protein>
<gene>
    <name evidence="2" type="ORF">DSM106044_05377</name>
</gene>
<comment type="caution">
    <text evidence="2">The sequence shown here is derived from an EMBL/GenBank/DDBJ whole genome shotgun (WGS) entry which is preliminary data.</text>
</comment>
<keyword evidence="3" id="KW-1185">Reference proteome</keyword>
<evidence type="ECO:0000313" key="2">
    <source>
        <dbReference type="EMBL" id="TLC97791.1"/>
    </source>
</evidence>
<dbReference type="GO" id="GO:0006779">
    <property type="term" value="P:porphyrin-containing compound biosynthetic process"/>
    <property type="evidence" value="ECO:0007669"/>
    <property type="project" value="InterPro"/>
</dbReference>
<dbReference type="RefSeq" id="WP_027292598.1">
    <property type="nucleotide sequence ID" value="NZ_JTGN01000005.1"/>
</dbReference>
<evidence type="ECO:0000313" key="3">
    <source>
        <dbReference type="Proteomes" id="UP000306509"/>
    </source>
</evidence>
<reference evidence="2 3" key="1">
    <citation type="journal article" date="2019" name="Anaerobe">
        <title>Detection of Robinsoniella peoriensis in multiple bone samples of a trauma patient.</title>
        <authorList>
            <person name="Schrottner P."/>
            <person name="Hartwich K."/>
            <person name="Bunk B."/>
            <person name="Schober I."/>
            <person name="Helbig S."/>
            <person name="Rudolph W.W."/>
            <person name="Gunzer F."/>
        </authorList>
    </citation>
    <scope>NUCLEOTIDE SEQUENCE [LARGE SCALE GENOMIC DNA]</scope>
    <source>
        <strain evidence="2 3">DSM 106044</strain>
    </source>
</reference>
<dbReference type="AlphaFoldDB" id="A0A4U8PZG7"/>
<dbReference type="Proteomes" id="UP000306509">
    <property type="component" value="Unassembled WGS sequence"/>
</dbReference>
<dbReference type="GO" id="GO:0032259">
    <property type="term" value="P:methylation"/>
    <property type="evidence" value="ECO:0007669"/>
    <property type="project" value="UniProtKB-KW"/>
</dbReference>
<dbReference type="EMBL" id="QGQD01000109">
    <property type="protein sequence ID" value="TLC97791.1"/>
    <property type="molecule type" value="Genomic_DNA"/>
</dbReference>
<sequence length="414" mass="47480">MTSRERILTAINHKEADRVPRDLGSTPSSNISAIAYNNVKKELKLKGGHTRIYDVCQQVVIPEEEILEKFKIDIVDIGRAFNTEESDWRDIVLSNGSTAQYPVWFHPVKQTDGQYFAYLKDGRLSARMPVGATFFDQVLFPYADGYPDNFDNLAQDLASVQWSAFTHSPWDHAGEPDFWTKMREKAMTLRATTDKAVMLVIGCNLFEWGTFLRRIDNFMMDLYLEEDSVFKLVDALLEIHMENVKKACQYLGDVVDVIRFGDDLGMNTGPLMSPDLYRKYFKKGHKQMFRYVKEHSNMKTFLHSCGSIYRMLPDLIDSGLDIINPVQTSCFEMEPGRLKNEFGKDITFWGGGADVVSLLNRGTPEQVKEDVKRRLDIFMKDGGYVFNSIHNLMPDHRAENIIAMYEAVDEFGGY</sequence>
<feature type="domain" description="Uroporphyrinogen decarboxylase (URO-D)" evidence="1">
    <location>
        <begin position="213"/>
        <end position="410"/>
    </location>
</feature>
<dbReference type="InterPro" id="IPR000257">
    <property type="entry name" value="Uroporphyrinogen_deCOase"/>
</dbReference>
<dbReference type="PANTHER" id="PTHR47099">
    <property type="entry name" value="METHYLCOBAMIDE:COM METHYLTRANSFERASE MTBA"/>
    <property type="match status" value="1"/>
</dbReference>
<dbReference type="SUPFAM" id="SSF51726">
    <property type="entry name" value="UROD/MetE-like"/>
    <property type="match status" value="1"/>
</dbReference>
<dbReference type="GO" id="GO:0004853">
    <property type="term" value="F:uroporphyrinogen decarboxylase activity"/>
    <property type="evidence" value="ECO:0007669"/>
    <property type="project" value="InterPro"/>
</dbReference>
<keyword evidence="2" id="KW-0808">Transferase</keyword>
<evidence type="ECO:0000259" key="1">
    <source>
        <dbReference type="Pfam" id="PF01208"/>
    </source>
</evidence>
<dbReference type="Gene3D" id="3.20.20.210">
    <property type="match status" value="1"/>
</dbReference>
<dbReference type="InterPro" id="IPR052024">
    <property type="entry name" value="Methanogen_methyltrans"/>
</dbReference>